<organism evidence="2 3">
    <name type="scientific">Pleurodeles waltl</name>
    <name type="common">Iberian ribbed newt</name>
    <dbReference type="NCBI Taxonomy" id="8319"/>
    <lineage>
        <taxon>Eukaryota</taxon>
        <taxon>Metazoa</taxon>
        <taxon>Chordata</taxon>
        <taxon>Craniata</taxon>
        <taxon>Vertebrata</taxon>
        <taxon>Euteleostomi</taxon>
        <taxon>Amphibia</taxon>
        <taxon>Batrachia</taxon>
        <taxon>Caudata</taxon>
        <taxon>Salamandroidea</taxon>
        <taxon>Salamandridae</taxon>
        <taxon>Pleurodelinae</taxon>
        <taxon>Pleurodeles</taxon>
    </lineage>
</organism>
<dbReference type="InterPro" id="IPR043502">
    <property type="entry name" value="DNA/RNA_pol_sf"/>
</dbReference>
<accession>A0AAV7Q2L1</accession>
<dbReference type="PROSITE" id="PS50878">
    <property type="entry name" value="RT_POL"/>
    <property type="match status" value="1"/>
</dbReference>
<keyword evidence="3" id="KW-1185">Reference proteome</keyword>
<dbReference type="AlphaFoldDB" id="A0AAV7Q2L1"/>
<protein>
    <recommendedName>
        <fullName evidence="1">Reverse transcriptase domain-containing protein</fullName>
    </recommendedName>
</protein>
<name>A0AAV7Q2L1_PLEWA</name>
<comment type="caution">
    <text evidence="2">The sequence shown here is derived from an EMBL/GenBank/DDBJ whole genome shotgun (WGS) entry which is preliminary data.</text>
</comment>
<evidence type="ECO:0000313" key="3">
    <source>
        <dbReference type="Proteomes" id="UP001066276"/>
    </source>
</evidence>
<sequence length="378" mass="42639">MLDKGETAALILLDLSAAFDTVCHHTLCTHLYDAWISHKALAWITSFLSGRTQRVRLPPFLVGATKTTCGVPQGSALSPTLFNIYMALLANIIRSHNLNIVSYADDTQLILSLTKDPTTAKTNLHDGLHAIATWMEKSRIKLNFEKTEVLILGSNRSAWEDSWWPATLGTAPTPTTHARNLGFILDSSLTMTQQANAISSSCFNTLPMLRKIFRWIPTETRKTITHALVSNRLDYSNALYAGTTAKLQKKLQRIQNASARLILNIPRRDHISAHLRDLHWLPVTKRITFKLLIHAHKALHNIGPAYLNERLTFHTPTRQPRSANLALAAVLRIHRTTAGSRSFSYLAAKTWNTLPAHLRQTQDLLTFRKHLKTWLFEQ</sequence>
<feature type="domain" description="Reverse transcriptase" evidence="1">
    <location>
        <begin position="1"/>
        <end position="185"/>
    </location>
</feature>
<evidence type="ECO:0000259" key="1">
    <source>
        <dbReference type="PROSITE" id="PS50878"/>
    </source>
</evidence>
<reference evidence="2" key="1">
    <citation type="journal article" date="2022" name="bioRxiv">
        <title>Sequencing and chromosome-scale assembly of the giantPleurodeles waltlgenome.</title>
        <authorList>
            <person name="Brown T."/>
            <person name="Elewa A."/>
            <person name="Iarovenko S."/>
            <person name="Subramanian E."/>
            <person name="Araus A.J."/>
            <person name="Petzold A."/>
            <person name="Susuki M."/>
            <person name="Suzuki K.-i.T."/>
            <person name="Hayashi T."/>
            <person name="Toyoda A."/>
            <person name="Oliveira C."/>
            <person name="Osipova E."/>
            <person name="Leigh N.D."/>
            <person name="Simon A."/>
            <person name="Yun M.H."/>
        </authorList>
    </citation>
    <scope>NUCLEOTIDE SEQUENCE</scope>
    <source>
        <strain evidence="2">20211129_DDA</strain>
        <tissue evidence="2">Liver</tissue>
    </source>
</reference>
<evidence type="ECO:0000313" key="2">
    <source>
        <dbReference type="EMBL" id="KAJ1134400.1"/>
    </source>
</evidence>
<dbReference type="Pfam" id="PF00078">
    <property type="entry name" value="RVT_1"/>
    <property type="match status" value="1"/>
</dbReference>
<dbReference type="EMBL" id="JANPWB010000010">
    <property type="protein sequence ID" value="KAJ1134400.1"/>
    <property type="molecule type" value="Genomic_DNA"/>
</dbReference>
<proteinExistence type="predicted"/>
<dbReference type="InterPro" id="IPR000477">
    <property type="entry name" value="RT_dom"/>
</dbReference>
<dbReference type="PANTHER" id="PTHR33332">
    <property type="entry name" value="REVERSE TRANSCRIPTASE DOMAIN-CONTAINING PROTEIN"/>
    <property type="match status" value="1"/>
</dbReference>
<dbReference type="Proteomes" id="UP001066276">
    <property type="component" value="Chromosome 6"/>
</dbReference>
<dbReference type="SUPFAM" id="SSF56672">
    <property type="entry name" value="DNA/RNA polymerases"/>
    <property type="match status" value="1"/>
</dbReference>
<gene>
    <name evidence="2" type="ORF">NDU88_000852</name>
</gene>